<name>A0AAW8J5Z6_9GAMM</name>
<feature type="transmembrane region" description="Helical" evidence="1">
    <location>
        <begin position="73"/>
        <end position="97"/>
    </location>
</feature>
<dbReference type="RefSeq" id="WP_308975173.1">
    <property type="nucleotide sequence ID" value="NZ_JAVIDL010000007.1"/>
</dbReference>
<protein>
    <recommendedName>
        <fullName evidence="4">EamA-like transporter family protein</fullName>
    </recommendedName>
</protein>
<dbReference type="AlphaFoldDB" id="A0AAW8J5Z6"/>
<evidence type="ECO:0000313" key="3">
    <source>
        <dbReference type="Proteomes" id="UP001243844"/>
    </source>
</evidence>
<reference evidence="2" key="1">
    <citation type="submission" date="2023-08" db="EMBL/GenBank/DDBJ databases">
        <title>Emergence of clinically-relevant ST2 carbapenem-resistant Acinetobacter baumannii strains in hospital sewages in Zhejiang, East of China.</title>
        <authorList>
            <person name="Kaichao C."/>
            <person name="Zhang R."/>
        </authorList>
    </citation>
    <scope>NUCLEOTIDE SEQUENCE</scope>
    <source>
        <strain evidence="2">M-RB-37</strain>
    </source>
</reference>
<dbReference type="EMBL" id="JAVIDL010000007">
    <property type="protein sequence ID" value="MDQ8935150.1"/>
    <property type="molecule type" value="Genomic_DNA"/>
</dbReference>
<keyword evidence="1" id="KW-0472">Membrane</keyword>
<gene>
    <name evidence="2" type="ORF">RFH47_05355</name>
</gene>
<organism evidence="2 3">
    <name type="scientific">Acinetobacter rudis</name>
    <dbReference type="NCBI Taxonomy" id="632955"/>
    <lineage>
        <taxon>Bacteria</taxon>
        <taxon>Pseudomonadati</taxon>
        <taxon>Pseudomonadota</taxon>
        <taxon>Gammaproteobacteria</taxon>
        <taxon>Moraxellales</taxon>
        <taxon>Moraxellaceae</taxon>
        <taxon>Acinetobacter</taxon>
    </lineage>
</organism>
<evidence type="ECO:0008006" key="4">
    <source>
        <dbReference type="Google" id="ProtNLM"/>
    </source>
</evidence>
<comment type="caution">
    <text evidence="2">The sequence shown here is derived from an EMBL/GenBank/DDBJ whole genome shotgun (WGS) entry which is preliminary data.</text>
</comment>
<keyword evidence="1" id="KW-1133">Transmembrane helix</keyword>
<evidence type="ECO:0000256" key="1">
    <source>
        <dbReference type="SAM" id="Phobius"/>
    </source>
</evidence>
<feature type="transmembrane region" description="Helical" evidence="1">
    <location>
        <begin position="41"/>
        <end position="61"/>
    </location>
</feature>
<dbReference type="Proteomes" id="UP001243844">
    <property type="component" value="Unassembled WGS sequence"/>
</dbReference>
<accession>A0AAW8J5Z6</accession>
<feature type="transmembrane region" description="Helical" evidence="1">
    <location>
        <begin position="103"/>
        <end position="123"/>
    </location>
</feature>
<evidence type="ECO:0000313" key="2">
    <source>
        <dbReference type="EMBL" id="MDQ8935150.1"/>
    </source>
</evidence>
<sequence>MKQTIKNTQRYNFLSAFFALALWGSWSFYVNNQQAGIEAGFISGIAQGVCSFLITLFMTFLIEKQFNWYKSNFAKFILPPIITVVFTGSCLITVHSLIHTPDIIKTVSPALTVALLFAFFTNIKLYKQMPTH</sequence>
<keyword evidence="1" id="KW-0812">Transmembrane</keyword>
<proteinExistence type="predicted"/>
<feature type="transmembrane region" description="Helical" evidence="1">
    <location>
        <begin position="12"/>
        <end position="29"/>
    </location>
</feature>